<dbReference type="PROSITE" id="PS51819">
    <property type="entry name" value="VOC"/>
    <property type="match status" value="1"/>
</dbReference>
<dbReference type="Proteomes" id="UP000321479">
    <property type="component" value="Chromosome"/>
</dbReference>
<evidence type="ECO:0000313" key="2">
    <source>
        <dbReference type="EMBL" id="QEC62236.1"/>
    </source>
</evidence>
<name>A0A5B8UUX5_9SPHI</name>
<sequence length="146" mass="16724">MLTVVLRKIISTTDLSILYLLYDCPFMEFESLVPILYSDDIPRSIAYYKDVLGFGNDWIWDQELTFGGIGNDPVRIFFCKGAQGHPGTWICINLDDLDEYYETIKARGAVILSPPADKPWFMREMLVQDPDGHIIRFGHGIECPED</sequence>
<proteinExistence type="predicted"/>
<dbReference type="Pfam" id="PF00903">
    <property type="entry name" value="Glyoxalase"/>
    <property type="match status" value="1"/>
</dbReference>
<dbReference type="EMBL" id="CP042436">
    <property type="protein sequence ID" value="QEC62236.1"/>
    <property type="molecule type" value="Genomic_DNA"/>
</dbReference>
<dbReference type="KEGG" id="mgin:FRZ54_06445"/>
<keyword evidence="3" id="KW-1185">Reference proteome</keyword>
<dbReference type="AlphaFoldDB" id="A0A5B8UUX5"/>
<reference evidence="2 3" key="1">
    <citation type="journal article" date="2017" name="Curr. Microbiol.">
        <title>Mucilaginibacter ginsenosidivorans sp. nov., Isolated from Soil of Ginseng Field.</title>
        <authorList>
            <person name="Kim M.M."/>
            <person name="Siddiqi M.Z."/>
            <person name="Im W.T."/>
        </authorList>
    </citation>
    <scope>NUCLEOTIDE SEQUENCE [LARGE SCALE GENOMIC DNA]</scope>
    <source>
        <strain evidence="2 3">Gsoil 3017</strain>
    </source>
</reference>
<protein>
    <submittedName>
        <fullName evidence="2">Bleomycin resistance family protein</fullName>
    </submittedName>
</protein>
<dbReference type="SUPFAM" id="SSF54593">
    <property type="entry name" value="Glyoxalase/Bleomycin resistance protein/Dihydroxybiphenyl dioxygenase"/>
    <property type="match status" value="1"/>
</dbReference>
<dbReference type="InterPro" id="IPR029068">
    <property type="entry name" value="Glyas_Bleomycin-R_OHBP_Dase"/>
</dbReference>
<dbReference type="Gene3D" id="3.10.180.10">
    <property type="entry name" value="2,3-Dihydroxybiphenyl 1,2-Dioxygenase, domain 1"/>
    <property type="match status" value="1"/>
</dbReference>
<evidence type="ECO:0000259" key="1">
    <source>
        <dbReference type="PROSITE" id="PS51819"/>
    </source>
</evidence>
<gene>
    <name evidence="2" type="ORF">FRZ54_06445</name>
</gene>
<dbReference type="InterPro" id="IPR037523">
    <property type="entry name" value="VOC_core"/>
</dbReference>
<feature type="domain" description="VOC" evidence="1">
    <location>
        <begin position="28"/>
        <end position="140"/>
    </location>
</feature>
<organism evidence="2 3">
    <name type="scientific">Mucilaginibacter ginsenosidivorans</name>
    <dbReference type="NCBI Taxonomy" id="398053"/>
    <lineage>
        <taxon>Bacteria</taxon>
        <taxon>Pseudomonadati</taxon>
        <taxon>Bacteroidota</taxon>
        <taxon>Sphingobacteriia</taxon>
        <taxon>Sphingobacteriales</taxon>
        <taxon>Sphingobacteriaceae</taxon>
        <taxon>Mucilaginibacter</taxon>
    </lineage>
</organism>
<dbReference type="OrthoDB" id="9798201at2"/>
<evidence type="ECO:0000313" key="3">
    <source>
        <dbReference type="Proteomes" id="UP000321479"/>
    </source>
</evidence>
<dbReference type="InterPro" id="IPR004360">
    <property type="entry name" value="Glyas_Fos-R_dOase_dom"/>
</dbReference>
<accession>A0A5B8UUX5</accession>